<comment type="caution">
    <text evidence="1">The sequence shown here is derived from an EMBL/GenBank/DDBJ whole genome shotgun (WGS) entry which is preliminary data.</text>
</comment>
<gene>
    <name evidence="1" type="ORF">FGG08_000720</name>
</gene>
<proteinExistence type="predicted"/>
<organism evidence="1 2">
    <name type="scientific">Glutinoglossum americanum</name>
    <dbReference type="NCBI Taxonomy" id="1670608"/>
    <lineage>
        <taxon>Eukaryota</taxon>
        <taxon>Fungi</taxon>
        <taxon>Dikarya</taxon>
        <taxon>Ascomycota</taxon>
        <taxon>Pezizomycotina</taxon>
        <taxon>Geoglossomycetes</taxon>
        <taxon>Geoglossales</taxon>
        <taxon>Geoglossaceae</taxon>
        <taxon>Glutinoglossum</taxon>
    </lineage>
</organism>
<dbReference type="AlphaFoldDB" id="A0A9P8IHQ1"/>
<feature type="non-terminal residue" evidence="1">
    <location>
        <position position="1"/>
    </location>
</feature>
<evidence type="ECO:0000313" key="1">
    <source>
        <dbReference type="EMBL" id="KAH0545108.1"/>
    </source>
</evidence>
<dbReference type="Proteomes" id="UP000698800">
    <property type="component" value="Unassembled WGS sequence"/>
</dbReference>
<dbReference type="EMBL" id="JAGHQL010000009">
    <property type="protein sequence ID" value="KAH0545108.1"/>
    <property type="molecule type" value="Genomic_DNA"/>
</dbReference>
<name>A0A9P8IHQ1_9PEZI</name>
<protein>
    <submittedName>
        <fullName evidence="1">Uncharacterized protein</fullName>
    </submittedName>
</protein>
<keyword evidence="2" id="KW-1185">Reference proteome</keyword>
<sequence length="235" mass="26294">TITESHEANGPTLGGRVCSLNTNSILTFIDFSWNVVQGTYEVYSSASGTTAENAHISTVLKDLQETTEGLHSDLKTDNKYAKQLSKLAKNCLGLSRELTTILEKLRVKERNSRWQAVKATWASMRKEKVVASIEKRLGEYRAGIVLCLNLMLFSQQSSVKAQLDKIHRECLHLSTESANHMAEVHKDLAEDWSTARRGELLNRIGGGHQRRRQSGLGRDPHLVVQVGHNGEYYCC</sequence>
<evidence type="ECO:0000313" key="2">
    <source>
        <dbReference type="Proteomes" id="UP000698800"/>
    </source>
</evidence>
<reference evidence="1" key="1">
    <citation type="submission" date="2021-03" db="EMBL/GenBank/DDBJ databases">
        <title>Comparative genomics and phylogenomic investigation of the class Geoglossomycetes provide insights into ecological specialization and systematics.</title>
        <authorList>
            <person name="Melie T."/>
            <person name="Pirro S."/>
            <person name="Miller A.N."/>
            <person name="Quandt A."/>
        </authorList>
    </citation>
    <scope>NUCLEOTIDE SEQUENCE</scope>
    <source>
        <strain evidence="1">GBOQ0MN5Z8</strain>
    </source>
</reference>
<accession>A0A9P8IHQ1</accession>
<dbReference type="OrthoDB" id="443402at2759"/>